<dbReference type="InterPro" id="IPR011009">
    <property type="entry name" value="Kinase-like_dom_sf"/>
</dbReference>
<feature type="region of interest" description="Disordered" evidence="7">
    <location>
        <begin position="424"/>
        <end position="538"/>
    </location>
</feature>
<evidence type="ECO:0000313" key="10">
    <source>
        <dbReference type="Proteomes" id="UP001050691"/>
    </source>
</evidence>
<dbReference type="PROSITE" id="PS00107">
    <property type="entry name" value="PROTEIN_KINASE_ATP"/>
    <property type="match status" value="1"/>
</dbReference>
<reference evidence="9" key="1">
    <citation type="submission" date="2021-10" db="EMBL/GenBank/DDBJ databases">
        <title>De novo Genome Assembly of Clathrus columnatus (Basidiomycota, Fungi) Using Illumina and Nanopore Sequence Data.</title>
        <authorList>
            <person name="Ogiso-Tanaka E."/>
            <person name="Itagaki H."/>
            <person name="Hosoya T."/>
            <person name="Hosaka K."/>
        </authorList>
    </citation>
    <scope>NUCLEOTIDE SEQUENCE</scope>
    <source>
        <strain evidence="9">MO-923</strain>
    </source>
</reference>
<feature type="domain" description="Protein kinase" evidence="8">
    <location>
        <begin position="553"/>
        <end position="758"/>
    </location>
</feature>
<protein>
    <recommendedName>
        <fullName evidence="8">Protein kinase domain-containing protein</fullName>
    </recommendedName>
</protein>
<evidence type="ECO:0000256" key="7">
    <source>
        <dbReference type="SAM" id="MobiDB-lite"/>
    </source>
</evidence>
<dbReference type="Pfam" id="PF00069">
    <property type="entry name" value="Pkinase"/>
    <property type="match status" value="1"/>
</dbReference>
<dbReference type="EMBL" id="BPWL01000001">
    <property type="protein sequence ID" value="GJJ06481.1"/>
    <property type="molecule type" value="Genomic_DNA"/>
</dbReference>
<feature type="compositionally biased region" description="Low complexity" evidence="7">
    <location>
        <begin position="488"/>
        <end position="506"/>
    </location>
</feature>
<keyword evidence="1" id="KW-0808">Transferase</keyword>
<dbReference type="SMART" id="SM00220">
    <property type="entry name" value="S_TKc"/>
    <property type="match status" value="1"/>
</dbReference>
<accession>A0AAV4ZWX0</accession>
<comment type="similarity">
    <text evidence="5">Belongs to the protein kinase superfamily. Ser/Thr protein kinase family. GCN2 subfamily.</text>
</comment>
<dbReference type="GO" id="GO:0005524">
    <property type="term" value="F:ATP binding"/>
    <property type="evidence" value="ECO:0007669"/>
    <property type="project" value="UniProtKB-UniRule"/>
</dbReference>
<keyword evidence="4 6" id="KW-0067">ATP-binding</keyword>
<dbReference type="Gene3D" id="3.30.200.20">
    <property type="entry name" value="Phosphorylase Kinase, domain 1"/>
    <property type="match status" value="1"/>
</dbReference>
<comment type="caution">
    <text evidence="9">The sequence shown here is derived from an EMBL/GenBank/DDBJ whole genome shotgun (WGS) entry which is preliminary data.</text>
</comment>
<dbReference type="GO" id="GO:0005634">
    <property type="term" value="C:nucleus"/>
    <property type="evidence" value="ECO:0007669"/>
    <property type="project" value="TreeGrafter"/>
</dbReference>
<keyword evidence="10" id="KW-1185">Reference proteome</keyword>
<dbReference type="SUPFAM" id="SSF56112">
    <property type="entry name" value="Protein kinase-like (PK-like)"/>
    <property type="match status" value="1"/>
</dbReference>
<dbReference type="GO" id="GO:0004672">
    <property type="term" value="F:protein kinase activity"/>
    <property type="evidence" value="ECO:0007669"/>
    <property type="project" value="InterPro"/>
</dbReference>
<dbReference type="InterPro" id="IPR050339">
    <property type="entry name" value="CC_SR_Kinase"/>
</dbReference>
<keyword evidence="3" id="KW-0418">Kinase</keyword>
<feature type="compositionally biased region" description="Polar residues" evidence="7">
    <location>
        <begin position="509"/>
        <end position="522"/>
    </location>
</feature>
<dbReference type="InterPro" id="IPR008271">
    <property type="entry name" value="Ser/Thr_kinase_AS"/>
</dbReference>
<feature type="compositionally biased region" description="Low complexity" evidence="7">
    <location>
        <begin position="435"/>
        <end position="450"/>
    </location>
</feature>
<feature type="binding site" evidence="6">
    <location>
        <position position="585"/>
    </location>
    <ligand>
        <name>ATP</name>
        <dbReference type="ChEBI" id="CHEBI:30616"/>
    </ligand>
</feature>
<organism evidence="9 10">
    <name type="scientific">Clathrus columnatus</name>
    <dbReference type="NCBI Taxonomy" id="1419009"/>
    <lineage>
        <taxon>Eukaryota</taxon>
        <taxon>Fungi</taxon>
        <taxon>Dikarya</taxon>
        <taxon>Basidiomycota</taxon>
        <taxon>Agaricomycotina</taxon>
        <taxon>Agaricomycetes</taxon>
        <taxon>Phallomycetidae</taxon>
        <taxon>Phallales</taxon>
        <taxon>Clathraceae</taxon>
        <taxon>Clathrus</taxon>
    </lineage>
</organism>
<evidence type="ECO:0000256" key="6">
    <source>
        <dbReference type="PROSITE-ProRule" id="PRU10141"/>
    </source>
</evidence>
<dbReference type="Gene3D" id="1.10.510.10">
    <property type="entry name" value="Transferase(Phosphotransferase) domain 1"/>
    <property type="match status" value="1"/>
</dbReference>
<name>A0AAV4ZWX0_9AGAM</name>
<gene>
    <name evidence="9" type="ORF">Clacol_000673</name>
</gene>
<proteinExistence type="inferred from homology"/>
<evidence type="ECO:0000259" key="8">
    <source>
        <dbReference type="PROSITE" id="PS50011"/>
    </source>
</evidence>
<evidence type="ECO:0000256" key="3">
    <source>
        <dbReference type="ARBA" id="ARBA00022777"/>
    </source>
</evidence>
<dbReference type="PANTHER" id="PTHR11042">
    <property type="entry name" value="EUKARYOTIC TRANSLATION INITIATION FACTOR 2-ALPHA KINASE EIF2-ALPHA KINASE -RELATED"/>
    <property type="match status" value="1"/>
</dbReference>
<feature type="compositionally biased region" description="Polar residues" evidence="7">
    <location>
        <begin position="1"/>
        <end position="11"/>
    </location>
</feature>
<dbReference type="PROSITE" id="PS00108">
    <property type="entry name" value="PROTEIN_KINASE_ST"/>
    <property type="match status" value="1"/>
</dbReference>
<dbReference type="Proteomes" id="UP001050691">
    <property type="component" value="Unassembled WGS sequence"/>
</dbReference>
<keyword evidence="2 6" id="KW-0547">Nucleotide-binding</keyword>
<evidence type="ECO:0000256" key="2">
    <source>
        <dbReference type="ARBA" id="ARBA00022741"/>
    </source>
</evidence>
<dbReference type="InterPro" id="IPR017441">
    <property type="entry name" value="Protein_kinase_ATP_BS"/>
</dbReference>
<evidence type="ECO:0000256" key="1">
    <source>
        <dbReference type="ARBA" id="ARBA00022679"/>
    </source>
</evidence>
<sequence length="758" mass="83876">MTSTPQLLKTPTNERRSQRTHNQKQFFLDHTTATISLMSSSKYTKSPSKNVRHNSPSSFRKRILSQYDGSEKSDSDEDDPDSPSTRRHRCSPFAARCASPFLGAWAGRELKESTSSQPVVDVDEDGLFLSSKAAITPIRGSTFPRAQTSSGARSAIPVFPRLSPLPIVATQYPQTPAETEWHLGRHTESMTKLSLRDDMKRAKVRNKVPWCHLPSSPSPTNRYRGRKRSIEGKELPRAMGGLFESFAETPTAASFCLPNNNMIASQSSLFPTPSRPLLSSVSTCDSPMPPVSLRLQADTINTTEPSQSSSNVEPIARKYKPRDSGIAGIDDSDILEKIVPARLESEDDHVELVTPSLEPSTRSAWPMQLLNDVPDSGQLDDILIKTLATGGIVNKDRRAVPGTPVKRTHYAHSRPWMTVAKATEAPRGAGAPRKSLPLSFPSLSQLQNSPDGSPSERPSMQKKSYGMLGQGRPNLMKHKPNDGKTTLARRSSSGAFSSSSEGSLLGTPTKFNLSDNSQTLHSRSCRASPRPPLQYMTRSPNEFEHPGKFEKEFTTIDALGIGEFGSALKVKYKFGSEQDVFAIKKSKRLEGPKHRRRLREEVDILHHLAVLGGPHGHPNILKYISSWEQDDILFIQTELCELGDLAKFLAEYGSHFAALDEARIWKICAELSNGLNFIHKSGVIHLDLKPANIFITSQGRFRIGDFGMASLWPRKANNGGFEREGDREYMAPEILQGEYSPAADLFRQVCSLLMECDV</sequence>
<evidence type="ECO:0000256" key="5">
    <source>
        <dbReference type="ARBA" id="ARBA00037982"/>
    </source>
</evidence>
<feature type="region of interest" description="Disordered" evidence="7">
    <location>
        <begin position="1"/>
        <end position="89"/>
    </location>
</feature>
<evidence type="ECO:0000313" key="9">
    <source>
        <dbReference type="EMBL" id="GJJ06481.1"/>
    </source>
</evidence>
<feature type="compositionally biased region" description="Polar residues" evidence="7">
    <location>
        <begin position="31"/>
        <end position="58"/>
    </location>
</feature>
<dbReference type="InterPro" id="IPR000719">
    <property type="entry name" value="Prot_kinase_dom"/>
</dbReference>
<dbReference type="PROSITE" id="PS50011">
    <property type="entry name" value="PROTEIN_KINASE_DOM"/>
    <property type="match status" value="1"/>
</dbReference>
<evidence type="ECO:0000256" key="4">
    <source>
        <dbReference type="ARBA" id="ARBA00022840"/>
    </source>
</evidence>
<dbReference type="AlphaFoldDB" id="A0AAV4ZWX0"/>
<dbReference type="GO" id="GO:0005737">
    <property type="term" value="C:cytoplasm"/>
    <property type="evidence" value="ECO:0007669"/>
    <property type="project" value="TreeGrafter"/>
</dbReference>